<comment type="caution">
    <text evidence="1">The sequence shown here is derived from an EMBL/GenBank/DDBJ whole genome shotgun (WGS) entry which is preliminary data.</text>
</comment>
<dbReference type="EMBL" id="JACGWT010000001">
    <property type="protein sequence ID" value="MBA8792535.1"/>
    <property type="molecule type" value="Genomic_DNA"/>
</dbReference>
<proteinExistence type="predicted"/>
<name>A0A7W3INW0_9ACTN</name>
<reference evidence="1 2" key="1">
    <citation type="submission" date="2020-07" db="EMBL/GenBank/DDBJ databases">
        <title>Sequencing the genomes of 1000 actinobacteria strains.</title>
        <authorList>
            <person name="Klenk H.-P."/>
        </authorList>
    </citation>
    <scope>NUCLEOTIDE SEQUENCE [LARGE SCALE GENOMIC DNA]</scope>
    <source>
        <strain evidence="1 2">DSM 100723</strain>
    </source>
</reference>
<dbReference type="Proteomes" id="UP000523079">
    <property type="component" value="Unassembled WGS sequence"/>
</dbReference>
<dbReference type="RefSeq" id="WP_182558175.1">
    <property type="nucleotide sequence ID" value="NZ_JACGWT010000001.1"/>
</dbReference>
<gene>
    <name evidence="1" type="ORF">FHX74_000129</name>
</gene>
<keyword evidence="2" id="KW-1185">Reference proteome</keyword>
<evidence type="ECO:0000313" key="2">
    <source>
        <dbReference type="Proteomes" id="UP000523079"/>
    </source>
</evidence>
<dbReference type="AlphaFoldDB" id="A0A7W3INW0"/>
<accession>A0A7W3INW0</accession>
<sequence>MPSEIRRFAAAAFAPAALVGAWVLGVSGLPTTITGAQDIQPARELRDSGHSATATASLVYLEQGKGLTLEQVRVRIGRRPNLVYLDDIRRPGTDFDALKRPPAPGWQPATPLTGYVAPFEVLYLERDDGSYVAMARADVESQGTYWPLLRGLAEMGAALGLAGLGLLWWRRQFGVPPDQRG</sequence>
<organism evidence="1 2">
    <name type="scientific">Microlunatus kandeliicorticis</name>
    <dbReference type="NCBI Taxonomy" id="1759536"/>
    <lineage>
        <taxon>Bacteria</taxon>
        <taxon>Bacillati</taxon>
        <taxon>Actinomycetota</taxon>
        <taxon>Actinomycetes</taxon>
        <taxon>Propionibacteriales</taxon>
        <taxon>Propionibacteriaceae</taxon>
        <taxon>Microlunatus</taxon>
    </lineage>
</organism>
<protein>
    <submittedName>
        <fullName evidence="1">Uncharacterized protein</fullName>
    </submittedName>
</protein>
<evidence type="ECO:0000313" key="1">
    <source>
        <dbReference type="EMBL" id="MBA8792535.1"/>
    </source>
</evidence>